<keyword evidence="1" id="KW-0001">2Fe-2S</keyword>
<gene>
    <name evidence="6" type="ORF">CI1B_22590</name>
</gene>
<dbReference type="CDD" id="cd03467">
    <property type="entry name" value="Rieske"/>
    <property type="match status" value="1"/>
</dbReference>
<evidence type="ECO:0000313" key="7">
    <source>
        <dbReference type="Proteomes" id="UP000328092"/>
    </source>
</evidence>
<dbReference type="Proteomes" id="UP000328092">
    <property type="component" value="Unassembled WGS sequence"/>
</dbReference>
<evidence type="ECO:0000256" key="2">
    <source>
        <dbReference type="ARBA" id="ARBA00022723"/>
    </source>
</evidence>
<feature type="domain" description="Rieske" evidence="5">
    <location>
        <begin position="47"/>
        <end position="127"/>
    </location>
</feature>
<dbReference type="Pfam" id="PF00355">
    <property type="entry name" value="Rieske"/>
    <property type="match status" value="1"/>
</dbReference>
<organism evidence="6 7">
    <name type="scientific">Bradyrhizobium ivorense</name>
    <dbReference type="NCBI Taxonomy" id="2511166"/>
    <lineage>
        <taxon>Bacteria</taxon>
        <taxon>Pseudomonadati</taxon>
        <taxon>Pseudomonadota</taxon>
        <taxon>Alphaproteobacteria</taxon>
        <taxon>Hyphomicrobiales</taxon>
        <taxon>Nitrobacteraceae</taxon>
        <taxon>Bradyrhizobium</taxon>
    </lineage>
</organism>
<accession>A0A508T3A1</accession>
<keyword evidence="4" id="KW-0411">Iron-sulfur</keyword>
<proteinExistence type="predicted"/>
<dbReference type="GO" id="GO:0046872">
    <property type="term" value="F:metal ion binding"/>
    <property type="evidence" value="ECO:0007669"/>
    <property type="project" value="UniProtKB-KW"/>
</dbReference>
<reference evidence="6" key="1">
    <citation type="submission" date="2019-02" db="EMBL/GenBank/DDBJ databases">
        <authorList>
            <person name="Pothier F.J."/>
        </authorList>
    </citation>
    <scope>NUCLEOTIDE SEQUENCE</scope>
    <source>
        <strain evidence="6">CI-1B</strain>
    </source>
</reference>
<evidence type="ECO:0000259" key="5">
    <source>
        <dbReference type="PROSITE" id="PS51296"/>
    </source>
</evidence>
<protein>
    <recommendedName>
        <fullName evidence="5">Rieske domain-containing protein</fullName>
    </recommendedName>
</protein>
<dbReference type="SUPFAM" id="SSF50022">
    <property type="entry name" value="ISP domain"/>
    <property type="match status" value="1"/>
</dbReference>
<dbReference type="PANTHER" id="PTHR40261:SF1">
    <property type="entry name" value="RIESKE DOMAIN-CONTAINING PROTEIN"/>
    <property type="match status" value="1"/>
</dbReference>
<comment type="caution">
    <text evidence="6">The sequence shown here is derived from an EMBL/GenBank/DDBJ whole genome shotgun (WGS) entry which is preliminary data.</text>
</comment>
<dbReference type="PROSITE" id="PS51296">
    <property type="entry name" value="RIESKE"/>
    <property type="match status" value="1"/>
</dbReference>
<keyword evidence="7" id="KW-1185">Reference proteome</keyword>
<keyword evidence="3" id="KW-0408">Iron</keyword>
<evidence type="ECO:0000256" key="3">
    <source>
        <dbReference type="ARBA" id="ARBA00023004"/>
    </source>
</evidence>
<dbReference type="AlphaFoldDB" id="A0A508T3A1"/>
<name>A0A508T3A1_9BRAD</name>
<dbReference type="InterPro" id="IPR017941">
    <property type="entry name" value="Rieske_2Fe-2S"/>
</dbReference>
<dbReference type="EMBL" id="CAADFC020000008">
    <property type="protein sequence ID" value="VIO68636.1"/>
    <property type="molecule type" value="Genomic_DNA"/>
</dbReference>
<evidence type="ECO:0000313" key="6">
    <source>
        <dbReference type="EMBL" id="VIO68636.1"/>
    </source>
</evidence>
<evidence type="ECO:0000256" key="4">
    <source>
        <dbReference type="ARBA" id="ARBA00023014"/>
    </source>
</evidence>
<dbReference type="PANTHER" id="PTHR40261">
    <property type="match status" value="1"/>
</dbReference>
<dbReference type="Gene3D" id="2.102.10.10">
    <property type="entry name" value="Rieske [2Fe-2S] iron-sulphur domain"/>
    <property type="match status" value="1"/>
</dbReference>
<sequence length="156" mass="17005">MSKGMSGPMCDQIEVFAVCPADAIERCGAKAFSLSQVDDSGESRPFPIVVVRTFGDDYLGYVNRCPHDSLWLNIGSGEFFSSDRSFLRCARHGARFEIDTGLCIDGPCTGQALEPVALAVIEGDVCLCGIKLLEDDRFSEPFEDGDETMDITIHPD</sequence>
<keyword evidence="2" id="KW-0479">Metal-binding</keyword>
<dbReference type="GO" id="GO:0051537">
    <property type="term" value="F:2 iron, 2 sulfur cluster binding"/>
    <property type="evidence" value="ECO:0007669"/>
    <property type="project" value="UniProtKB-KW"/>
</dbReference>
<evidence type="ECO:0000256" key="1">
    <source>
        <dbReference type="ARBA" id="ARBA00022714"/>
    </source>
</evidence>
<dbReference type="InterPro" id="IPR036922">
    <property type="entry name" value="Rieske_2Fe-2S_sf"/>
</dbReference>